<protein>
    <recommendedName>
        <fullName evidence="5 9">Molybdopterin molybdenumtransferase</fullName>
        <ecNumber evidence="4 9">2.10.1.1</ecNumber>
    </recommendedName>
</protein>
<evidence type="ECO:0000256" key="7">
    <source>
        <dbReference type="ARBA" id="ARBA00023150"/>
    </source>
</evidence>
<evidence type="ECO:0000313" key="12">
    <source>
        <dbReference type="Proteomes" id="UP001168694"/>
    </source>
</evidence>
<dbReference type="Gene3D" id="3.40.980.10">
    <property type="entry name" value="MoaB/Mog-like domain"/>
    <property type="match status" value="1"/>
</dbReference>
<gene>
    <name evidence="11" type="ORF">QYF49_11995</name>
</gene>
<dbReference type="Gene3D" id="2.170.190.11">
    <property type="entry name" value="Molybdopterin biosynthesis moea protein, domain 3"/>
    <property type="match status" value="1"/>
</dbReference>
<evidence type="ECO:0000256" key="4">
    <source>
        <dbReference type="ARBA" id="ARBA00013269"/>
    </source>
</evidence>
<name>A0ABT8E730_9BACL</name>
<keyword evidence="12" id="KW-1185">Reference proteome</keyword>
<dbReference type="Gene3D" id="3.90.105.10">
    <property type="entry name" value="Molybdopterin biosynthesis moea protein, domain 2"/>
    <property type="match status" value="1"/>
</dbReference>
<dbReference type="Proteomes" id="UP001168694">
    <property type="component" value="Unassembled WGS sequence"/>
</dbReference>
<dbReference type="CDD" id="cd00887">
    <property type="entry name" value="MoeA"/>
    <property type="match status" value="1"/>
</dbReference>
<keyword evidence="9" id="KW-0479">Metal-binding</keyword>
<feature type="domain" description="MoaB/Mog" evidence="10">
    <location>
        <begin position="193"/>
        <end position="331"/>
    </location>
</feature>
<dbReference type="InterPro" id="IPR038987">
    <property type="entry name" value="MoeA-like"/>
</dbReference>
<evidence type="ECO:0000313" key="11">
    <source>
        <dbReference type="EMBL" id="MDN4073724.1"/>
    </source>
</evidence>
<evidence type="ECO:0000256" key="1">
    <source>
        <dbReference type="ARBA" id="ARBA00002901"/>
    </source>
</evidence>
<organism evidence="11 12">
    <name type="scientific">Fictibacillus terranigra</name>
    <dbReference type="NCBI Taxonomy" id="3058424"/>
    <lineage>
        <taxon>Bacteria</taxon>
        <taxon>Bacillati</taxon>
        <taxon>Bacillota</taxon>
        <taxon>Bacilli</taxon>
        <taxon>Bacillales</taxon>
        <taxon>Fictibacillaceae</taxon>
        <taxon>Fictibacillus</taxon>
    </lineage>
</organism>
<dbReference type="InterPro" id="IPR005111">
    <property type="entry name" value="MoeA_C_domain_IV"/>
</dbReference>
<proteinExistence type="inferred from homology"/>
<dbReference type="PANTHER" id="PTHR10192">
    <property type="entry name" value="MOLYBDOPTERIN BIOSYNTHESIS PROTEIN"/>
    <property type="match status" value="1"/>
</dbReference>
<comment type="caution">
    <text evidence="11">The sequence shown here is derived from an EMBL/GenBank/DDBJ whole genome shotgun (WGS) entry which is preliminary data.</text>
</comment>
<dbReference type="InterPro" id="IPR036688">
    <property type="entry name" value="MoeA_C_domain_IV_sf"/>
</dbReference>
<dbReference type="SMART" id="SM00852">
    <property type="entry name" value="MoCF_biosynth"/>
    <property type="match status" value="1"/>
</dbReference>
<dbReference type="NCBIfam" id="NF045515">
    <property type="entry name" value="Glp_gephyrin"/>
    <property type="match status" value="1"/>
</dbReference>
<dbReference type="Gene3D" id="2.40.340.10">
    <property type="entry name" value="MoeA, C-terminal, domain IV"/>
    <property type="match status" value="1"/>
</dbReference>
<keyword evidence="9" id="KW-0808">Transferase</keyword>
<reference evidence="11" key="1">
    <citation type="submission" date="2023-06" db="EMBL/GenBank/DDBJ databases">
        <title>Draft Genome Sequences of Representative Paenibacillus Polymyxa, Bacillus cereus, Fictibacillus sp., and Brevibacillus agri Strains Isolated from Amazonian Dark Earth.</title>
        <authorList>
            <person name="Pellegrinetti T.A."/>
            <person name="Cunha I.C.M."/>
            <person name="Chaves M.G."/>
            <person name="Freitas A.S."/>
            <person name="Silva A.V.R."/>
            <person name="Tsai S.M."/>
            <person name="Mendes L.W."/>
        </authorList>
    </citation>
    <scope>NUCLEOTIDE SEQUENCE</scope>
    <source>
        <strain evidence="11">CENA-BCM004</strain>
    </source>
</reference>
<keyword evidence="6 9" id="KW-0500">Molybdenum</keyword>
<evidence type="ECO:0000256" key="6">
    <source>
        <dbReference type="ARBA" id="ARBA00022505"/>
    </source>
</evidence>
<evidence type="ECO:0000256" key="5">
    <source>
        <dbReference type="ARBA" id="ARBA00021108"/>
    </source>
</evidence>
<dbReference type="Pfam" id="PF03454">
    <property type="entry name" value="MoeA_C"/>
    <property type="match status" value="1"/>
</dbReference>
<dbReference type="SUPFAM" id="SSF63882">
    <property type="entry name" value="MoeA N-terminal region -like"/>
    <property type="match status" value="1"/>
</dbReference>
<keyword evidence="9" id="KW-0460">Magnesium</keyword>
<dbReference type="InterPro" id="IPR036425">
    <property type="entry name" value="MoaB/Mog-like_dom_sf"/>
</dbReference>
<evidence type="ECO:0000256" key="9">
    <source>
        <dbReference type="RuleBase" id="RU365090"/>
    </source>
</evidence>
<comment type="similarity">
    <text evidence="3 9">Belongs to the MoeA family.</text>
</comment>
<accession>A0ABT8E730</accession>
<dbReference type="InterPro" id="IPR005110">
    <property type="entry name" value="MoeA_linker/N"/>
</dbReference>
<evidence type="ECO:0000256" key="2">
    <source>
        <dbReference type="ARBA" id="ARBA00005046"/>
    </source>
</evidence>
<comment type="catalytic activity">
    <reaction evidence="8">
        <text>adenylyl-molybdopterin + molybdate = Mo-molybdopterin + AMP + H(+)</text>
        <dbReference type="Rhea" id="RHEA:35047"/>
        <dbReference type="ChEBI" id="CHEBI:15378"/>
        <dbReference type="ChEBI" id="CHEBI:36264"/>
        <dbReference type="ChEBI" id="CHEBI:62727"/>
        <dbReference type="ChEBI" id="CHEBI:71302"/>
        <dbReference type="ChEBI" id="CHEBI:456215"/>
        <dbReference type="EC" id="2.10.1.1"/>
    </reaction>
</comment>
<dbReference type="NCBIfam" id="TIGR00177">
    <property type="entry name" value="molyb_syn"/>
    <property type="match status" value="1"/>
</dbReference>
<keyword evidence="7 9" id="KW-0501">Molybdenum cofactor biosynthesis</keyword>
<evidence type="ECO:0000259" key="10">
    <source>
        <dbReference type="SMART" id="SM00852"/>
    </source>
</evidence>
<sequence length="432" mass="46418">MKEVSIVPIEKREIIPVWEAASRILEQTITLPTETVPLEECDNRYLAEDIIATHDVPPFDRSPYDGFAVRAEDTQCASKQAPVLLKVIDSIGAGHVSEKTVQEGEAVRLMTGAAIPKGADAVIMLELVKEIGSGKIEIGRVFSPGHNISKQGEDTKQGTPILKKGSKIHPGAVALLATFGYERVQVMKKPVVGILATGTELLDVGQELVPGKIRNSNAYMIASQIKKAGGEPRLLGKMPDDLEQTYNGIIAALQQCDVLITTGGVSVGDFDHLPAIYKKMEAELLFNKIAMRPGSVTSAAVYEGKLLFGLSGNPSACFVGCELFVRPFLLKALNADKVHLGVLKTELQEDFLKPNPFTRFVRSRVEWEGSVPAAVPVGLDKSGSVTSLADANALIVLPGGTRGWEIGSEVTTLLLDGEGSVWPWDLAVKSKS</sequence>
<comment type="pathway">
    <text evidence="2 9">Cofactor biosynthesis; molybdopterin biosynthesis.</text>
</comment>
<dbReference type="SUPFAM" id="SSF53218">
    <property type="entry name" value="Molybdenum cofactor biosynthesis proteins"/>
    <property type="match status" value="1"/>
</dbReference>
<comment type="function">
    <text evidence="1 9">Catalyzes the insertion of molybdate into adenylated molybdopterin with the concomitant release of AMP.</text>
</comment>
<dbReference type="SUPFAM" id="SSF63867">
    <property type="entry name" value="MoeA C-terminal domain-like"/>
    <property type="match status" value="1"/>
</dbReference>
<dbReference type="PANTHER" id="PTHR10192:SF5">
    <property type="entry name" value="GEPHYRIN"/>
    <property type="match status" value="1"/>
</dbReference>
<dbReference type="InterPro" id="IPR036135">
    <property type="entry name" value="MoeA_linker/N_sf"/>
</dbReference>
<evidence type="ECO:0000256" key="3">
    <source>
        <dbReference type="ARBA" id="ARBA00010763"/>
    </source>
</evidence>
<dbReference type="EC" id="2.10.1.1" evidence="4 9"/>
<dbReference type="EMBL" id="JAUHLN010000002">
    <property type="protein sequence ID" value="MDN4073724.1"/>
    <property type="molecule type" value="Genomic_DNA"/>
</dbReference>
<dbReference type="Pfam" id="PF00994">
    <property type="entry name" value="MoCF_biosynth"/>
    <property type="match status" value="1"/>
</dbReference>
<evidence type="ECO:0000256" key="8">
    <source>
        <dbReference type="ARBA" id="ARBA00047317"/>
    </source>
</evidence>
<dbReference type="Pfam" id="PF03453">
    <property type="entry name" value="MoeA_N"/>
    <property type="match status" value="1"/>
</dbReference>
<dbReference type="InterPro" id="IPR001453">
    <property type="entry name" value="MoaB/Mog_dom"/>
</dbReference>
<comment type="cofactor">
    <cofactor evidence="9">
        <name>Mg(2+)</name>
        <dbReference type="ChEBI" id="CHEBI:18420"/>
    </cofactor>
</comment>